<accession>A0ACC1B1C6</accession>
<reference evidence="2" key="1">
    <citation type="journal article" date="2023" name="G3 (Bethesda)">
        <title>Genome assembly and association tests identify interacting loci associated with vigor, precocity, and sex in interspecific pistachio rootstocks.</title>
        <authorList>
            <person name="Palmer W."/>
            <person name="Jacygrad E."/>
            <person name="Sagayaradj S."/>
            <person name="Cavanaugh K."/>
            <person name="Han R."/>
            <person name="Bertier L."/>
            <person name="Beede B."/>
            <person name="Kafkas S."/>
            <person name="Golino D."/>
            <person name="Preece J."/>
            <person name="Michelmore R."/>
        </authorList>
    </citation>
    <scope>NUCLEOTIDE SEQUENCE [LARGE SCALE GENOMIC DNA]</scope>
</reference>
<gene>
    <name evidence="1" type="ORF">Patl1_25141</name>
</gene>
<sequence>MLMEEVQEESHKPFPGQNGKGGKQPPRKLKPPTHSEKPPTPYHKPPRKPPAAN</sequence>
<protein>
    <submittedName>
        <fullName evidence="1">Uncharacterized protein</fullName>
    </submittedName>
</protein>
<comment type="caution">
    <text evidence="1">The sequence shown here is derived from an EMBL/GenBank/DDBJ whole genome shotgun (WGS) entry which is preliminary data.</text>
</comment>
<organism evidence="1 2">
    <name type="scientific">Pistacia atlantica</name>
    <dbReference type="NCBI Taxonomy" id="434234"/>
    <lineage>
        <taxon>Eukaryota</taxon>
        <taxon>Viridiplantae</taxon>
        <taxon>Streptophyta</taxon>
        <taxon>Embryophyta</taxon>
        <taxon>Tracheophyta</taxon>
        <taxon>Spermatophyta</taxon>
        <taxon>Magnoliopsida</taxon>
        <taxon>eudicotyledons</taxon>
        <taxon>Gunneridae</taxon>
        <taxon>Pentapetalae</taxon>
        <taxon>rosids</taxon>
        <taxon>malvids</taxon>
        <taxon>Sapindales</taxon>
        <taxon>Anacardiaceae</taxon>
        <taxon>Pistacia</taxon>
    </lineage>
</organism>
<keyword evidence="2" id="KW-1185">Reference proteome</keyword>
<evidence type="ECO:0000313" key="1">
    <source>
        <dbReference type="EMBL" id="KAJ0092573.1"/>
    </source>
</evidence>
<dbReference type="Proteomes" id="UP001164250">
    <property type="component" value="Chromosome 7"/>
</dbReference>
<name>A0ACC1B1C6_9ROSI</name>
<dbReference type="EMBL" id="CM047903">
    <property type="protein sequence ID" value="KAJ0092573.1"/>
    <property type="molecule type" value="Genomic_DNA"/>
</dbReference>
<evidence type="ECO:0000313" key="2">
    <source>
        <dbReference type="Proteomes" id="UP001164250"/>
    </source>
</evidence>
<proteinExistence type="predicted"/>